<dbReference type="AlphaFoldDB" id="A0A9N7UZX8"/>
<feature type="compositionally biased region" description="Acidic residues" evidence="1">
    <location>
        <begin position="39"/>
        <end position="70"/>
    </location>
</feature>
<dbReference type="EMBL" id="CADEAL010002458">
    <property type="protein sequence ID" value="CAB1440460.1"/>
    <property type="molecule type" value="Genomic_DNA"/>
</dbReference>
<sequence>MFWCQNYIRIHPHHLQTSNQMLTVKLIWQSESVGHSPTGEEEGEGEEEEEEEEEGEEEEEEEEGEEEEAPESGAMSFLQVSDTMSELPDLYIH</sequence>
<gene>
    <name evidence="2" type="ORF">PLEPLA_LOCUS28226</name>
</gene>
<evidence type="ECO:0000256" key="1">
    <source>
        <dbReference type="SAM" id="MobiDB-lite"/>
    </source>
</evidence>
<comment type="caution">
    <text evidence="2">The sequence shown here is derived from an EMBL/GenBank/DDBJ whole genome shotgun (WGS) entry which is preliminary data.</text>
</comment>
<evidence type="ECO:0000313" key="2">
    <source>
        <dbReference type="EMBL" id="CAB1440460.1"/>
    </source>
</evidence>
<accession>A0A9N7UZX8</accession>
<dbReference type="Proteomes" id="UP001153269">
    <property type="component" value="Unassembled WGS sequence"/>
</dbReference>
<keyword evidence="3" id="KW-1185">Reference proteome</keyword>
<protein>
    <submittedName>
        <fullName evidence="2">Uncharacterized protein</fullName>
    </submittedName>
</protein>
<reference evidence="2" key="1">
    <citation type="submission" date="2020-03" db="EMBL/GenBank/DDBJ databases">
        <authorList>
            <person name="Weist P."/>
        </authorList>
    </citation>
    <scope>NUCLEOTIDE SEQUENCE</scope>
</reference>
<proteinExistence type="predicted"/>
<feature type="region of interest" description="Disordered" evidence="1">
    <location>
        <begin position="31"/>
        <end position="93"/>
    </location>
</feature>
<name>A0A9N7UZX8_PLEPL</name>
<evidence type="ECO:0000313" key="3">
    <source>
        <dbReference type="Proteomes" id="UP001153269"/>
    </source>
</evidence>
<organism evidence="2 3">
    <name type="scientific">Pleuronectes platessa</name>
    <name type="common">European plaice</name>
    <dbReference type="NCBI Taxonomy" id="8262"/>
    <lineage>
        <taxon>Eukaryota</taxon>
        <taxon>Metazoa</taxon>
        <taxon>Chordata</taxon>
        <taxon>Craniata</taxon>
        <taxon>Vertebrata</taxon>
        <taxon>Euteleostomi</taxon>
        <taxon>Actinopterygii</taxon>
        <taxon>Neopterygii</taxon>
        <taxon>Teleostei</taxon>
        <taxon>Neoteleostei</taxon>
        <taxon>Acanthomorphata</taxon>
        <taxon>Carangaria</taxon>
        <taxon>Pleuronectiformes</taxon>
        <taxon>Pleuronectoidei</taxon>
        <taxon>Pleuronectidae</taxon>
        <taxon>Pleuronectes</taxon>
    </lineage>
</organism>